<dbReference type="PANTHER" id="PTHR31649:SF1">
    <property type="entry name" value="FARNESOIC ACID O-METHYL TRANSFERASE DOMAIN-CONTAINING PROTEIN"/>
    <property type="match status" value="1"/>
</dbReference>
<dbReference type="AlphaFoldDB" id="A0A182NUW5"/>
<dbReference type="InterPro" id="IPR006616">
    <property type="entry name" value="DM9_repeat"/>
</dbReference>
<dbReference type="Proteomes" id="UP000075884">
    <property type="component" value="Unassembled WGS sequence"/>
</dbReference>
<evidence type="ECO:0000313" key="1">
    <source>
        <dbReference type="EnsemblMetazoa" id="ADIR011466-PA"/>
    </source>
</evidence>
<dbReference type="EnsemblMetazoa" id="ADIR011466-RA">
    <property type="protein sequence ID" value="ADIR011466-PA"/>
    <property type="gene ID" value="ADIR011466"/>
</dbReference>
<dbReference type="SMART" id="SM00696">
    <property type="entry name" value="DM9"/>
    <property type="match status" value="2"/>
</dbReference>
<reference evidence="1" key="2">
    <citation type="submission" date="2020-05" db="UniProtKB">
        <authorList>
            <consortium name="EnsemblMetazoa"/>
        </authorList>
    </citation>
    <scope>IDENTIFICATION</scope>
    <source>
        <strain evidence="1">WRAIR2</strain>
    </source>
</reference>
<name>A0A182NUW5_9DIPT</name>
<sequence length="186" mass="21491">MVNYLSTTSTTRGHYFYPLDDNYRERPRTSNKHMLSRWDNLNSMEWVPFNGTVPSNAVECAQAHLPRLRPTLYLSRAFHEGSFTPGFFNPASKLCYIPWGGKEHSKRSCEILCTPGEFVECSDKTLTLATPAGLSEQGEPLYIGRVKMNGEWIYGKVQRSHDVCYVPWKRKETNHKNYEIFIKSQC</sequence>
<dbReference type="PANTHER" id="PTHR31649">
    <property type="entry name" value="AGAP009604-PA"/>
    <property type="match status" value="1"/>
</dbReference>
<proteinExistence type="predicted"/>
<keyword evidence="2" id="KW-1185">Reference proteome</keyword>
<protein>
    <submittedName>
        <fullName evidence="1">DUF3421 domain-containing protein</fullName>
    </submittedName>
</protein>
<evidence type="ECO:0000313" key="2">
    <source>
        <dbReference type="Proteomes" id="UP000075884"/>
    </source>
</evidence>
<dbReference type="Pfam" id="PF11901">
    <property type="entry name" value="DM9"/>
    <property type="match status" value="1"/>
</dbReference>
<dbReference type="VEuPathDB" id="VectorBase:ADIR011466"/>
<organism evidence="1 2">
    <name type="scientific">Anopheles dirus</name>
    <dbReference type="NCBI Taxonomy" id="7168"/>
    <lineage>
        <taxon>Eukaryota</taxon>
        <taxon>Metazoa</taxon>
        <taxon>Ecdysozoa</taxon>
        <taxon>Arthropoda</taxon>
        <taxon>Hexapoda</taxon>
        <taxon>Insecta</taxon>
        <taxon>Pterygota</taxon>
        <taxon>Neoptera</taxon>
        <taxon>Endopterygota</taxon>
        <taxon>Diptera</taxon>
        <taxon>Nematocera</taxon>
        <taxon>Culicoidea</taxon>
        <taxon>Culicidae</taxon>
        <taxon>Anophelinae</taxon>
        <taxon>Anopheles</taxon>
    </lineage>
</organism>
<accession>A0A182NUW5</accession>
<reference evidence="2" key="1">
    <citation type="submission" date="2013-03" db="EMBL/GenBank/DDBJ databases">
        <title>The Genome Sequence of Anopheles dirus WRAIR2.</title>
        <authorList>
            <consortium name="The Broad Institute Genomics Platform"/>
            <person name="Neafsey D.E."/>
            <person name="Walton C."/>
            <person name="Walker B."/>
            <person name="Young S.K."/>
            <person name="Zeng Q."/>
            <person name="Gargeya S."/>
            <person name="Fitzgerald M."/>
            <person name="Haas B."/>
            <person name="Abouelleil A."/>
            <person name="Allen A.W."/>
            <person name="Alvarado L."/>
            <person name="Arachchi H.M."/>
            <person name="Berlin A.M."/>
            <person name="Chapman S.B."/>
            <person name="Gainer-Dewar J."/>
            <person name="Goldberg J."/>
            <person name="Griggs A."/>
            <person name="Gujja S."/>
            <person name="Hansen M."/>
            <person name="Howarth C."/>
            <person name="Imamovic A."/>
            <person name="Ireland A."/>
            <person name="Larimer J."/>
            <person name="McCowan C."/>
            <person name="Murphy C."/>
            <person name="Pearson M."/>
            <person name="Poon T.W."/>
            <person name="Priest M."/>
            <person name="Roberts A."/>
            <person name="Saif S."/>
            <person name="Shea T."/>
            <person name="Sisk P."/>
            <person name="Sykes S."/>
            <person name="Wortman J."/>
            <person name="Nusbaum C."/>
            <person name="Birren B."/>
        </authorList>
    </citation>
    <scope>NUCLEOTIDE SEQUENCE [LARGE SCALE GENOMIC DNA]</scope>
    <source>
        <strain evidence="2">WRAIR2</strain>
    </source>
</reference>